<dbReference type="SUPFAM" id="SSF46689">
    <property type="entry name" value="Homeodomain-like"/>
    <property type="match status" value="1"/>
</dbReference>
<dbReference type="Proteomes" id="UP000579523">
    <property type="component" value="Unassembled WGS sequence"/>
</dbReference>
<dbReference type="Pfam" id="PF13565">
    <property type="entry name" value="HTH_32"/>
    <property type="match status" value="1"/>
</dbReference>
<reference evidence="2 3" key="1">
    <citation type="submission" date="2020-08" db="EMBL/GenBank/DDBJ databases">
        <title>Genomic Encyclopedia of Type Strains, Phase III (KMG-III): the genomes of soil and plant-associated and newly described type strains.</title>
        <authorList>
            <person name="Whitman W."/>
        </authorList>
    </citation>
    <scope>NUCLEOTIDE SEQUENCE [LARGE SCALE GENOMIC DNA]</scope>
    <source>
        <strain evidence="2 3">CECT 3273</strain>
    </source>
</reference>
<evidence type="ECO:0000313" key="2">
    <source>
        <dbReference type="EMBL" id="MBB4902871.1"/>
    </source>
</evidence>
<dbReference type="RefSeq" id="WP_311136976.1">
    <property type="nucleotide sequence ID" value="NZ_JACHJI010000019.1"/>
</dbReference>
<proteinExistence type="predicted"/>
<feature type="region of interest" description="Disordered" evidence="1">
    <location>
        <begin position="157"/>
        <end position="200"/>
    </location>
</feature>
<evidence type="ECO:0000313" key="3">
    <source>
        <dbReference type="Proteomes" id="UP000579523"/>
    </source>
</evidence>
<dbReference type="EMBL" id="JACHJI010000019">
    <property type="protein sequence ID" value="MBB4902871.1"/>
    <property type="molecule type" value="Genomic_DNA"/>
</dbReference>
<keyword evidence="3" id="KW-1185">Reference proteome</keyword>
<dbReference type="InterPro" id="IPR009057">
    <property type="entry name" value="Homeodomain-like_sf"/>
</dbReference>
<organism evidence="2 3">
    <name type="scientific">Streptomyces griseomycini</name>
    <dbReference type="NCBI Taxonomy" id="66895"/>
    <lineage>
        <taxon>Bacteria</taxon>
        <taxon>Bacillati</taxon>
        <taxon>Actinomycetota</taxon>
        <taxon>Actinomycetes</taxon>
        <taxon>Kitasatosporales</taxon>
        <taxon>Streptomycetaceae</taxon>
        <taxon>Streptomyces</taxon>
    </lineage>
</organism>
<protein>
    <submittedName>
        <fullName evidence="2">Transposase</fullName>
    </submittedName>
</protein>
<evidence type="ECO:0000256" key="1">
    <source>
        <dbReference type="SAM" id="MobiDB-lite"/>
    </source>
</evidence>
<dbReference type="AlphaFoldDB" id="A0A7W7PWX8"/>
<sequence>MVSRARPSRDENEQQVVRRLSRARKAPRDLVVRARTVEPSWSGQRVPAIADELRCSPRTVRRWLHRFNRSGLDGLEDLGGQGRKRRITEAERSRIIGLVRQAPPGRLTVRADGELAAADESGPPKWALDSLTAEARGLGIAIGRSQVRRILLAEGVRRRRTRSWTRSKDADFEGEGPGSSGSAPARPKARRSSAPTGSDR</sequence>
<accession>A0A7W7PWX8</accession>
<comment type="caution">
    <text evidence="2">The sequence shown here is derived from an EMBL/GenBank/DDBJ whole genome shotgun (WGS) entry which is preliminary data.</text>
</comment>
<name>A0A7W7PWX8_9ACTN</name>
<gene>
    <name evidence="2" type="ORF">FHS37_006968</name>
</gene>